<dbReference type="Pfam" id="PF03556">
    <property type="entry name" value="Cullin_binding"/>
    <property type="match status" value="1"/>
</dbReference>
<proteinExistence type="predicted"/>
<dbReference type="EMBL" id="CAKOGP040001770">
    <property type="protein sequence ID" value="CAJ1950626.1"/>
    <property type="molecule type" value="Genomic_DNA"/>
</dbReference>
<feature type="region of interest" description="Disordered" evidence="2">
    <location>
        <begin position="1"/>
        <end position="22"/>
    </location>
</feature>
<dbReference type="InterPro" id="IPR005176">
    <property type="entry name" value="PONY_dom"/>
</dbReference>
<dbReference type="AlphaFoldDB" id="A0AAD2FRL5"/>
<dbReference type="Gene3D" id="1.10.238.10">
    <property type="entry name" value="EF-hand"/>
    <property type="match status" value="1"/>
</dbReference>
<name>A0AAD2FRL5_9STRA</name>
<evidence type="ECO:0000313" key="4">
    <source>
        <dbReference type="EMBL" id="CAJ1950626.1"/>
    </source>
</evidence>
<protein>
    <recommendedName>
        <fullName evidence="1">Defective in cullin neddylation protein</fullName>
    </recommendedName>
</protein>
<reference evidence="4" key="1">
    <citation type="submission" date="2023-08" db="EMBL/GenBank/DDBJ databases">
        <authorList>
            <person name="Audoor S."/>
            <person name="Bilcke G."/>
        </authorList>
    </citation>
    <scope>NUCLEOTIDE SEQUENCE</scope>
</reference>
<organism evidence="4 5">
    <name type="scientific">Cylindrotheca closterium</name>
    <dbReference type="NCBI Taxonomy" id="2856"/>
    <lineage>
        <taxon>Eukaryota</taxon>
        <taxon>Sar</taxon>
        <taxon>Stramenopiles</taxon>
        <taxon>Ochrophyta</taxon>
        <taxon>Bacillariophyta</taxon>
        <taxon>Bacillariophyceae</taxon>
        <taxon>Bacillariophycidae</taxon>
        <taxon>Bacillariales</taxon>
        <taxon>Bacillariaceae</taxon>
        <taxon>Cylindrotheca</taxon>
    </lineage>
</organism>
<dbReference type="GO" id="GO:0045116">
    <property type="term" value="P:protein neddylation"/>
    <property type="evidence" value="ECO:0007669"/>
    <property type="project" value="TreeGrafter"/>
</dbReference>
<accession>A0AAD2FRL5</accession>
<evidence type="ECO:0000313" key="5">
    <source>
        <dbReference type="Proteomes" id="UP001295423"/>
    </source>
</evidence>
<dbReference type="InterPro" id="IPR042460">
    <property type="entry name" value="DCN1-like_PONY"/>
</dbReference>
<dbReference type="Proteomes" id="UP001295423">
    <property type="component" value="Unassembled WGS sequence"/>
</dbReference>
<sequence length="222" mass="25636">MWNSGSGKRSKGRNSGHRPATTIDETAASKMFQEIAEESDPSVAGMEGICNLCEKLDLNAEEDIRVLVLLWKLGSKEKPAQISKQEWMSGCNKLQVDSIDKFQSILPSLDTGFLDRNEFKEFYKFCFKFNLEGTHRTLDKDMIVALMKMVLTERIAAERLDTFCTFLESQKSYTRITLDQWVSFLDFCYECEDLSTYDESTSAWPVLIDEYVDYMEEQQNKK</sequence>
<dbReference type="PROSITE" id="PS51229">
    <property type="entry name" value="DCUN1"/>
    <property type="match status" value="1"/>
</dbReference>
<dbReference type="Gene3D" id="1.10.238.200">
    <property type="entry name" value="Cullin, PONY binding domain"/>
    <property type="match status" value="1"/>
</dbReference>
<dbReference type="PANTHER" id="PTHR12281:SF31">
    <property type="entry name" value="DCN1-LIKE PROTEIN 3"/>
    <property type="match status" value="1"/>
</dbReference>
<dbReference type="GO" id="GO:0031624">
    <property type="term" value="F:ubiquitin conjugating enzyme binding"/>
    <property type="evidence" value="ECO:0007669"/>
    <property type="project" value="TreeGrafter"/>
</dbReference>
<dbReference type="InterPro" id="IPR014764">
    <property type="entry name" value="DCN-prot"/>
</dbReference>
<comment type="caution">
    <text evidence="4">The sequence shown here is derived from an EMBL/GenBank/DDBJ whole genome shotgun (WGS) entry which is preliminary data.</text>
</comment>
<comment type="function">
    <text evidence="1">Neddylation of cullins play an essential role in the regulation of SCF-type complexes activity.</text>
</comment>
<feature type="domain" description="DCUN1" evidence="3">
    <location>
        <begin position="23"/>
        <end position="216"/>
    </location>
</feature>
<dbReference type="PANTHER" id="PTHR12281">
    <property type="entry name" value="RP42 RELATED"/>
    <property type="match status" value="1"/>
</dbReference>
<dbReference type="GO" id="GO:0097602">
    <property type="term" value="F:cullin family protein binding"/>
    <property type="evidence" value="ECO:0007669"/>
    <property type="project" value="TreeGrafter"/>
</dbReference>
<evidence type="ECO:0000259" key="3">
    <source>
        <dbReference type="PROSITE" id="PS51229"/>
    </source>
</evidence>
<dbReference type="GO" id="GO:0000151">
    <property type="term" value="C:ubiquitin ligase complex"/>
    <property type="evidence" value="ECO:0007669"/>
    <property type="project" value="TreeGrafter"/>
</dbReference>
<evidence type="ECO:0000256" key="2">
    <source>
        <dbReference type="SAM" id="MobiDB-lite"/>
    </source>
</evidence>
<keyword evidence="5" id="KW-1185">Reference proteome</keyword>
<dbReference type="GO" id="GO:0032182">
    <property type="term" value="F:ubiquitin-like protein binding"/>
    <property type="evidence" value="ECO:0007669"/>
    <property type="project" value="TreeGrafter"/>
</dbReference>
<evidence type="ECO:0000256" key="1">
    <source>
        <dbReference type="RuleBase" id="RU410713"/>
    </source>
</evidence>
<gene>
    <name evidence="4" type="ORF">CYCCA115_LOCUS12676</name>
</gene>